<dbReference type="GO" id="GO:0046983">
    <property type="term" value="F:protein dimerization activity"/>
    <property type="evidence" value="ECO:0007669"/>
    <property type="project" value="InterPro"/>
</dbReference>
<keyword evidence="2 6" id="KW-0418">Kinase</keyword>
<evidence type="ECO:0000313" key="7">
    <source>
        <dbReference type="Proteomes" id="UP000308705"/>
    </source>
</evidence>
<keyword evidence="4" id="KW-0812">Transmembrane</keyword>
<evidence type="ECO:0000256" key="1">
    <source>
        <dbReference type="ARBA" id="ARBA00022679"/>
    </source>
</evidence>
<dbReference type="RefSeq" id="WP_137250823.1">
    <property type="nucleotide sequence ID" value="NZ_SZQA01000040.1"/>
</dbReference>
<feature type="transmembrane region" description="Helical" evidence="4">
    <location>
        <begin position="247"/>
        <end position="268"/>
    </location>
</feature>
<evidence type="ECO:0000256" key="2">
    <source>
        <dbReference type="ARBA" id="ARBA00022777"/>
    </source>
</evidence>
<gene>
    <name evidence="6" type="ORF">FDA94_32145</name>
</gene>
<dbReference type="GO" id="GO:0000155">
    <property type="term" value="F:phosphorelay sensor kinase activity"/>
    <property type="evidence" value="ECO:0007669"/>
    <property type="project" value="InterPro"/>
</dbReference>
<dbReference type="Pfam" id="PF07730">
    <property type="entry name" value="HisKA_3"/>
    <property type="match status" value="1"/>
</dbReference>
<keyword evidence="4" id="KW-1133">Transmembrane helix</keyword>
<sequence>MGDRGSGPALVIAAVVGAASAAAVGAALAIRFGLPPQSRAAFEPTPDYTAGVMFPALGAYIAARRPRLPIGWLMIAGGLFEAVSVLFSALMVQADNAGDLDAAGLHRIVGVAAWSLGGGFLAILVPLFAIGGRRPSKGWSVFGVAAAAIIAVQTALRVGRPAPPAPTRGMSSVIPNPLDFGIPREIWAPVTDTLWLVEQGCILLALVSMVVRMRGADAETRRAIAWPALTFAVYAVLVVTGDPAFHTFLVGWVALIPVSIAFSVLRHGLFGIDDVLSRTVVVAGTVAGVSAVYFATGAVFSLMAAEYDILAGLAAALFAGAFYQPLRRLIQRGMDRLLYGPVGDPRLLTARLVDEVRNADPSEALSAVVDVVRDGLAVGGAAVEVVNGLHVESGQVGAVPRELPLVWHGEPVGRLLLGAPEGGRFGAAHDERVVATLLPYVADVAHAVRMASDLQRSRERILAAREEERRRLRRDLHDGLGQTLGAMAMTLNMARLNIKGSPATADHLLRDLRSGMDAVAGDIRELVYGLRPPALDDLGLVEAIRTLAADTLDTGTVTHVTADGPMDDLPAAVEVAAYRIAQEALTNVRRHAHAKRVSIALALEGDLLTLRVADDGIGLPEVRRAGVGTSSMRERAAELGGSCAITAPDTGGTVVAARLPLTGTM</sequence>
<dbReference type="Gene3D" id="1.20.5.1930">
    <property type="match status" value="1"/>
</dbReference>
<proteinExistence type="predicted"/>
<dbReference type="CDD" id="cd16917">
    <property type="entry name" value="HATPase_UhpB-NarQ-NarX-like"/>
    <property type="match status" value="1"/>
</dbReference>
<name>A0A4U3M5Y0_9ACTN</name>
<accession>A0A4U3M5Y0</accession>
<feature type="transmembrane region" description="Helical" evidence="4">
    <location>
        <begin position="70"/>
        <end position="91"/>
    </location>
</feature>
<dbReference type="Pfam" id="PF02518">
    <property type="entry name" value="HATPase_c"/>
    <property type="match status" value="1"/>
</dbReference>
<dbReference type="GO" id="GO:0016020">
    <property type="term" value="C:membrane"/>
    <property type="evidence" value="ECO:0007669"/>
    <property type="project" value="InterPro"/>
</dbReference>
<dbReference type="OrthoDB" id="227596at2"/>
<dbReference type="PANTHER" id="PTHR24421">
    <property type="entry name" value="NITRATE/NITRITE SENSOR PROTEIN NARX-RELATED"/>
    <property type="match status" value="1"/>
</dbReference>
<dbReference type="Gene3D" id="3.30.565.10">
    <property type="entry name" value="Histidine kinase-like ATPase, C-terminal domain"/>
    <property type="match status" value="1"/>
</dbReference>
<dbReference type="InterPro" id="IPR050482">
    <property type="entry name" value="Sensor_HK_TwoCompSys"/>
</dbReference>
<dbReference type="AlphaFoldDB" id="A0A4U3M5Y0"/>
<dbReference type="EMBL" id="SZQA01000040">
    <property type="protein sequence ID" value="TKK83880.1"/>
    <property type="molecule type" value="Genomic_DNA"/>
</dbReference>
<dbReference type="InterPro" id="IPR003594">
    <property type="entry name" value="HATPase_dom"/>
</dbReference>
<dbReference type="Proteomes" id="UP000308705">
    <property type="component" value="Unassembled WGS sequence"/>
</dbReference>
<dbReference type="InterPro" id="IPR036890">
    <property type="entry name" value="HATPase_C_sf"/>
</dbReference>
<evidence type="ECO:0000256" key="3">
    <source>
        <dbReference type="ARBA" id="ARBA00023012"/>
    </source>
</evidence>
<feature type="transmembrane region" description="Helical" evidence="4">
    <location>
        <begin position="223"/>
        <end position="241"/>
    </location>
</feature>
<reference evidence="6 7" key="1">
    <citation type="submission" date="2019-04" db="EMBL/GenBank/DDBJ databases">
        <title>Herbidospora sp. NEAU-GS14.nov., a novel actinomycete isolated from soil.</title>
        <authorList>
            <person name="Han L."/>
        </authorList>
    </citation>
    <scope>NUCLEOTIDE SEQUENCE [LARGE SCALE GENOMIC DNA]</scope>
    <source>
        <strain evidence="6 7">NEAU-GS14</strain>
    </source>
</reference>
<keyword evidence="3" id="KW-0902">Two-component regulatory system</keyword>
<feature type="transmembrane region" description="Helical" evidence="4">
    <location>
        <begin position="138"/>
        <end position="156"/>
    </location>
</feature>
<feature type="transmembrane region" description="Helical" evidence="4">
    <location>
        <begin position="280"/>
        <end position="303"/>
    </location>
</feature>
<keyword evidence="1" id="KW-0808">Transferase</keyword>
<dbReference type="SMART" id="SM00387">
    <property type="entry name" value="HATPase_c"/>
    <property type="match status" value="1"/>
</dbReference>
<feature type="transmembrane region" description="Helical" evidence="4">
    <location>
        <begin position="309"/>
        <end position="326"/>
    </location>
</feature>
<organism evidence="6 7">
    <name type="scientific">Herbidospora galbida</name>
    <dbReference type="NCBI Taxonomy" id="2575442"/>
    <lineage>
        <taxon>Bacteria</taxon>
        <taxon>Bacillati</taxon>
        <taxon>Actinomycetota</taxon>
        <taxon>Actinomycetes</taxon>
        <taxon>Streptosporangiales</taxon>
        <taxon>Streptosporangiaceae</taxon>
        <taxon>Herbidospora</taxon>
    </lineage>
</organism>
<feature type="transmembrane region" description="Helical" evidence="4">
    <location>
        <begin position="111"/>
        <end position="131"/>
    </location>
</feature>
<feature type="domain" description="Histidine kinase/HSP90-like ATPase" evidence="5">
    <location>
        <begin position="572"/>
        <end position="663"/>
    </location>
</feature>
<evidence type="ECO:0000313" key="6">
    <source>
        <dbReference type="EMBL" id="TKK83880.1"/>
    </source>
</evidence>
<dbReference type="SUPFAM" id="SSF55874">
    <property type="entry name" value="ATPase domain of HSP90 chaperone/DNA topoisomerase II/histidine kinase"/>
    <property type="match status" value="1"/>
</dbReference>
<keyword evidence="4" id="KW-0472">Membrane</keyword>
<comment type="caution">
    <text evidence="6">The sequence shown here is derived from an EMBL/GenBank/DDBJ whole genome shotgun (WGS) entry which is preliminary data.</text>
</comment>
<protein>
    <submittedName>
        <fullName evidence="6">Sensor histidine kinase</fullName>
    </submittedName>
</protein>
<dbReference type="InterPro" id="IPR011712">
    <property type="entry name" value="Sig_transdc_His_kin_sub3_dim/P"/>
</dbReference>
<evidence type="ECO:0000256" key="4">
    <source>
        <dbReference type="SAM" id="Phobius"/>
    </source>
</evidence>
<evidence type="ECO:0000259" key="5">
    <source>
        <dbReference type="SMART" id="SM00387"/>
    </source>
</evidence>
<keyword evidence="7" id="KW-1185">Reference proteome</keyword>